<dbReference type="STRING" id="3659.A0A0A0LNP1"/>
<evidence type="ECO:0000313" key="1">
    <source>
        <dbReference type="EMBL" id="KGN63423.1"/>
    </source>
</evidence>
<accession>A0A0A0LNP1</accession>
<sequence>MTKQSESGKCEEMEKLCRICNRPYLPSSNSSSSCRFHPSFFVCRRHDDQKR</sequence>
<evidence type="ECO:0000313" key="2">
    <source>
        <dbReference type="Proteomes" id="UP000029981"/>
    </source>
</evidence>
<keyword evidence="2" id="KW-1185">Reference proteome</keyword>
<reference evidence="1 2" key="4">
    <citation type="journal article" date="2011" name="BMC Genomics">
        <title>RNA-Seq improves annotation of protein-coding genes in the cucumber genome.</title>
        <authorList>
            <person name="Li Z."/>
            <person name="Zhang Z."/>
            <person name="Yan P."/>
            <person name="Huang S."/>
            <person name="Fei Z."/>
            <person name="Lin K."/>
        </authorList>
    </citation>
    <scope>NUCLEOTIDE SEQUENCE [LARGE SCALE GENOMIC DNA]</scope>
    <source>
        <strain evidence="2">cv. 9930</strain>
    </source>
</reference>
<organism evidence="1 2">
    <name type="scientific">Cucumis sativus</name>
    <name type="common">Cucumber</name>
    <dbReference type="NCBI Taxonomy" id="3659"/>
    <lineage>
        <taxon>Eukaryota</taxon>
        <taxon>Viridiplantae</taxon>
        <taxon>Streptophyta</taxon>
        <taxon>Embryophyta</taxon>
        <taxon>Tracheophyta</taxon>
        <taxon>Spermatophyta</taxon>
        <taxon>Magnoliopsida</taxon>
        <taxon>eudicotyledons</taxon>
        <taxon>Gunneridae</taxon>
        <taxon>Pentapetalae</taxon>
        <taxon>rosids</taxon>
        <taxon>fabids</taxon>
        <taxon>Cucurbitales</taxon>
        <taxon>Cucurbitaceae</taxon>
        <taxon>Benincaseae</taxon>
        <taxon>Cucumis</taxon>
    </lineage>
</organism>
<dbReference type="EMBL" id="CM002923">
    <property type="protein sequence ID" value="KGN63423.1"/>
    <property type="molecule type" value="Genomic_DNA"/>
</dbReference>
<reference evidence="1 2" key="3">
    <citation type="journal article" date="2010" name="BMC Genomics">
        <title>Transcriptome sequencing and comparative analysis of cucumber flowers with different sex types.</title>
        <authorList>
            <person name="Guo S."/>
            <person name="Zheng Y."/>
            <person name="Joung J.G."/>
            <person name="Liu S."/>
            <person name="Zhang Z."/>
            <person name="Crasta O.R."/>
            <person name="Sobral B.W."/>
            <person name="Xu Y."/>
            <person name="Huang S."/>
            <person name="Fei Z."/>
        </authorList>
    </citation>
    <scope>NUCLEOTIDE SEQUENCE [LARGE SCALE GENOMIC DNA]</scope>
    <source>
        <strain evidence="2">cv. 9930</strain>
    </source>
</reference>
<dbReference type="AlphaFoldDB" id="A0A0A0LNP1"/>
<protein>
    <submittedName>
        <fullName evidence="1">Uncharacterized protein</fullName>
    </submittedName>
</protein>
<dbReference type="PANTHER" id="PTHR35106:SF1">
    <property type="entry name" value="CHORD DOMAIN-CONTAINING PROTEIN"/>
    <property type="match status" value="1"/>
</dbReference>
<dbReference type="PANTHER" id="PTHR35106">
    <property type="entry name" value="BNAA07G25190D PROTEIN"/>
    <property type="match status" value="1"/>
</dbReference>
<dbReference type="OMA" id="RTATYVM"/>
<name>A0A0A0LNP1_CUCSA</name>
<dbReference type="PROSITE" id="PS51257">
    <property type="entry name" value="PROKAR_LIPOPROTEIN"/>
    <property type="match status" value="1"/>
</dbReference>
<dbReference type="Gramene" id="KGN63423">
    <property type="protein sequence ID" value="KGN63423"/>
    <property type="gene ID" value="Csa_2G442270"/>
</dbReference>
<dbReference type="eggNOG" id="ENOG502S4GH">
    <property type="taxonomic scope" value="Eukaryota"/>
</dbReference>
<proteinExistence type="predicted"/>
<reference evidence="1 2" key="2">
    <citation type="journal article" date="2009" name="PLoS ONE">
        <title>An integrated genetic and cytogenetic map of the cucumber genome.</title>
        <authorList>
            <person name="Ren Y."/>
            <person name="Zhang Z."/>
            <person name="Liu J."/>
            <person name="Staub J.E."/>
            <person name="Han Y."/>
            <person name="Cheng Z."/>
            <person name="Li X."/>
            <person name="Lu J."/>
            <person name="Miao H."/>
            <person name="Kang H."/>
            <person name="Xie B."/>
            <person name="Gu X."/>
            <person name="Wang X."/>
            <person name="Du Y."/>
            <person name="Jin W."/>
            <person name="Huang S."/>
        </authorList>
    </citation>
    <scope>NUCLEOTIDE SEQUENCE [LARGE SCALE GENOMIC DNA]</scope>
    <source>
        <strain evidence="2">cv. 9930</strain>
    </source>
</reference>
<reference evidence="1 2" key="1">
    <citation type="journal article" date="2009" name="Nat. Genet.">
        <title>The genome of the cucumber, Cucumis sativus L.</title>
        <authorList>
            <person name="Huang S."/>
            <person name="Li R."/>
            <person name="Zhang Z."/>
            <person name="Li L."/>
            <person name="Gu X."/>
            <person name="Fan W."/>
            <person name="Lucas W.J."/>
            <person name="Wang X."/>
            <person name="Xie B."/>
            <person name="Ni P."/>
            <person name="Ren Y."/>
            <person name="Zhu H."/>
            <person name="Li J."/>
            <person name="Lin K."/>
            <person name="Jin W."/>
            <person name="Fei Z."/>
            <person name="Li G."/>
            <person name="Staub J."/>
            <person name="Kilian A."/>
            <person name="van der Vossen E.A."/>
            <person name="Wu Y."/>
            <person name="Guo J."/>
            <person name="He J."/>
            <person name="Jia Z."/>
            <person name="Ren Y."/>
            <person name="Tian G."/>
            <person name="Lu Y."/>
            <person name="Ruan J."/>
            <person name="Qian W."/>
            <person name="Wang M."/>
            <person name="Huang Q."/>
            <person name="Li B."/>
            <person name="Xuan Z."/>
            <person name="Cao J."/>
            <person name="Asan"/>
            <person name="Wu Z."/>
            <person name="Zhang J."/>
            <person name="Cai Q."/>
            <person name="Bai Y."/>
            <person name="Zhao B."/>
            <person name="Han Y."/>
            <person name="Li Y."/>
            <person name="Li X."/>
            <person name="Wang S."/>
            <person name="Shi Q."/>
            <person name="Liu S."/>
            <person name="Cho W.K."/>
            <person name="Kim J.Y."/>
            <person name="Xu Y."/>
            <person name="Heller-Uszynska K."/>
            <person name="Miao H."/>
            <person name="Cheng Z."/>
            <person name="Zhang S."/>
            <person name="Wu J."/>
            <person name="Yang Y."/>
            <person name="Kang H."/>
            <person name="Li M."/>
            <person name="Liang H."/>
            <person name="Ren X."/>
            <person name="Shi Z."/>
            <person name="Wen M."/>
            <person name="Jian M."/>
            <person name="Yang H."/>
            <person name="Zhang G."/>
            <person name="Yang Z."/>
            <person name="Chen R."/>
            <person name="Liu S."/>
            <person name="Li J."/>
            <person name="Ma L."/>
            <person name="Liu H."/>
            <person name="Zhou Y."/>
            <person name="Zhao J."/>
            <person name="Fang X."/>
            <person name="Li G."/>
            <person name="Fang L."/>
            <person name="Li Y."/>
            <person name="Liu D."/>
            <person name="Zheng H."/>
            <person name="Zhang Y."/>
            <person name="Qin N."/>
            <person name="Li Z."/>
            <person name="Yang G."/>
            <person name="Yang S."/>
            <person name="Bolund L."/>
            <person name="Kristiansen K."/>
            <person name="Zheng H."/>
            <person name="Li S."/>
            <person name="Zhang X."/>
            <person name="Yang H."/>
            <person name="Wang J."/>
            <person name="Sun R."/>
            <person name="Zhang B."/>
            <person name="Jiang S."/>
            <person name="Wang J."/>
            <person name="Du Y."/>
            <person name="Li S."/>
        </authorList>
    </citation>
    <scope>NUCLEOTIDE SEQUENCE [LARGE SCALE GENOMIC DNA]</scope>
    <source>
        <strain evidence="2">cv. 9930</strain>
    </source>
</reference>
<gene>
    <name evidence="1" type="ORF">Csa_2G442270</name>
</gene>
<dbReference type="Proteomes" id="UP000029981">
    <property type="component" value="Chromosome 2"/>
</dbReference>